<feature type="domain" description="DDH" evidence="1">
    <location>
        <begin position="15"/>
        <end position="155"/>
    </location>
</feature>
<reference evidence="3 4" key="1">
    <citation type="journal article" date="2015" name="Nature">
        <title>rRNA introns, odd ribosomes, and small enigmatic genomes across a large radiation of phyla.</title>
        <authorList>
            <person name="Brown C.T."/>
            <person name="Hug L.A."/>
            <person name="Thomas B.C."/>
            <person name="Sharon I."/>
            <person name="Castelle C.J."/>
            <person name="Singh A."/>
            <person name="Wilkins M.J."/>
            <person name="Williams K.H."/>
            <person name="Banfield J.F."/>
        </authorList>
    </citation>
    <scope>NUCLEOTIDE SEQUENCE [LARGE SCALE GENOMIC DNA]</scope>
</reference>
<dbReference type="PANTHER" id="PTHR47618:SF1">
    <property type="entry name" value="BIFUNCTIONAL OLIGORIBONUCLEASE AND PAP PHOSPHATASE NRNA"/>
    <property type="match status" value="1"/>
</dbReference>
<dbReference type="InterPro" id="IPR003156">
    <property type="entry name" value="DHHA1_dom"/>
</dbReference>
<feature type="domain" description="DHHA1" evidence="2">
    <location>
        <begin position="222"/>
        <end position="302"/>
    </location>
</feature>
<sequence length="314" mass="34860">MNKSELVKRILKAHKIAVVSHKKPDGDAVSSLMALVLALHKLNKEIIAYTKTDFLSQFPFLPGVLFTKDKLDAKNIDLVILLDHNVLVRGEFQEELSKRKLPMIIVDHHPLTVNPDGLLYYIDDKAAATTEILFEIIGLLGVKIDKQIATCLLTGLVTDTNSFQNQNTTLKTLNMASDLLNKGANLSKIIKSTYREKPLSDWKLMGRALNNLKYIKKYGMAYAFLSSRDLKELNIDKEKASGISNYLILSLKEAKIVLTLIEEDPGLIKGSLRTRDASINLNKIAEVFGGGGHRGASGFTINGKISHQTGEIKY</sequence>
<dbReference type="EMBL" id="LBVV01000011">
    <property type="protein sequence ID" value="KKQ94324.1"/>
    <property type="molecule type" value="Genomic_DNA"/>
</dbReference>
<protein>
    <submittedName>
        <fullName evidence="3">MgpA protein</fullName>
    </submittedName>
</protein>
<evidence type="ECO:0000313" key="3">
    <source>
        <dbReference type="EMBL" id="KKQ94324.1"/>
    </source>
</evidence>
<dbReference type="Proteomes" id="UP000034207">
    <property type="component" value="Unassembled WGS sequence"/>
</dbReference>
<gene>
    <name evidence="3" type="ORF">UT18_C0011G0030</name>
</gene>
<dbReference type="SUPFAM" id="SSF64182">
    <property type="entry name" value="DHH phosphoesterases"/>
    <property type="match status" value="1"/>
</dbReference>
<comment type="caution">
    <text evidence="3">The sequence shown here is derived from an EMBL/GenBank/DDBJ whole genome shotgun (WGS) entry which is preliminary data.</text>
</comment>
<dbReference type="Pfam" id="PF01368">
    <property type="entry name" value="DHH"/>
    <property type="match status" value="1"/>
</dbReference>
<dbReference type="InterPro" id="IPR001667">
    <property type="entry name" value="DDH_dom"/>
</dbReference>
<dbReference type="Gene3D" id="3.90.1640.10">
    <property type="entry name" value="inorganic pyrophosphatase (n-terminal core)"/>
    <property type="match status" value="1"/>
</dbReference>
<dbReference type="InterPro" id="IPR038763">
    <property type="entry name" value="DHH_sf"/>
</dbReference>
<dbReference type="InterPro" id="IPR051319">
    <property type="entry name" value="Oligoribo/pAp-PDE_c-di-AMP_PDE"/>
</dbReference>
<dbReference type="STRING" id="1618345.UT18_C0011G0030"/>
<dbReference type="PANTHER" id="PTHR47618">
    <property type="entry name" value="BIFUNCTIONAL OLIGORIBONUCLEASE AND PAP PHOSPHATASE NRNA"/>
    <property type="match status" value="1"/>
</dbReference>
<dbReference type="GO" id="GO:0003676">
    <property type="term" value="F:nucleic acid binding"/>
    <property type="evidence" value="ECO:0007669"/>
    <property type="project" value="InterPro"/>
</dbReference>
<dbReference type="Gene3D" id="3.10.310.30">
    <property type="match status" value="1"/>
</dbReference>
<proteinExistence type="predicted"/>
<organism evidence="3 4">
    <name type="scientific">candidate division CPR2 bacterium GW2011_GWC2_39_10</name>
    <dbReference type="NCBI Taxonomy" id="1618345"/>
    <lineage>
        <taxon>Bacteria</taxon>
        <taxon>Bacteria division CPR2</taxon>
    </lineage>
</organism>
<evidence type="ECO:0000259" key="2">
    <source>
        <dbReference type="Pfam" id="PF02272"/>
    </source>
</evidence>
<evidence type="ECO:0000259" key="1">
    <source>
        <dbReference type="Pfam" id="PF01368"/>
    </source>
</evidence>
<accession>A0A0G0P875</accession>
<dbReference type="Pfam" id="PF02272">
    <property type="entry name" value="DHHA1"/>
    <property type="match status" value="1"/>
</dbReference>
<name>A0A0G0P875_UNCC2</name>
<evidence type="ECO:0000313" key="4">
    <source>
        <dbReference type="Proteomes" id="UP000034207"/>
    </source>
</evidence>
<dbReference type="AlphaFoldDB" id="A0A0G0P875"/>